<keyword evidence="3" id="KW-1185">Reference proteome</keyword>
<dbReference type="AlphaFoldDB" id="A0A8J2W1D8"/>
<feature type="region of interest" description="Disordered" evidence="1">
    <location>
        <begin position="75"/>
        <end position="101"/>
    </location>
</feature>
<accession>A0A8J2W1D8</accession>
<dbReference type="Proteomes" id="UP000789524">
    <property type="component" value="Unassembled WGS sequence"/>
</dbReference>
<feature type="region of interest" description="Disordered" evidence="1">
    <location>
        <begin position="579"/>
        <end position="603"/>
    </location>
</feature>
<feature type="compositionally biased region" description="Pro residues" evidence="1">
    <location>
        <begin position="80"/>
        <end position="97"/>
    </location>
</feature>
<evidence type="ECO:0000313" key="2">
    <source>
        <dbReference type="EMBL" id="CAG9563590.1"/>
    </source>
</evidence>
<proteinExistence type="predicted"/>
<feature type="compositionally biased region" description="Low complexity" evidence="1">
    <location>
        <begin position="336"/>
        <end position="347"/>
    </location>
</feature>
<evidence type="ECO:0000313" key="3">
    <source>
        <dbReference type="Proteomes" id="UP000789524"/>
    </source>
</evidence>
<name>A0A8J2W1D8_9NEOP</name>
<sequence length="647" mass="70188">MAWLLQQQKFGCVDYEPPAKIQCGGGGASSAGPGEGLTKFSVEIVQQLEFTTSAADSQPQQISTNVTVKALANAVKTSGSPPPAPQPPQPSQPPRMPSPLDCERECKAECKSEAADDEFVGLDECAAALERDAASAFPGLADLIGEDDGDDAFEYLITEISEYPELMKDFDLDGGKSSGGGAEQTRAYGEMSPAAQTLKHMAEQHQQAAGGDWRYRGYNYRPRPPLEHLHMTQQQQMHLSQPHNLQVSDVTPPPPPSSYNKSCRTCKKYMTECSIDRGVRALIPTRAGRPSHRTRRRVTPCSMFGVYVSAAQHMQVSSAAGLSVAAQQGMYAGYTHQGQSQSPHHQGNNCDSYSVSQSQSIKFSPSMRPRAAAPQTNTGPQQGQPLGIAAAGISREQQAKMLQQQQQQMLRAQQQQMRPPPPEYKARFAARRPAPAPAPAPRAFAPHSRQYPPDWRHVLIQQQNARQQFPHHLQGGNFNMGGMGGMGGVGNMGNVGGVSTSMAQQQQMQLQQARLQQQQQQLMQHQQQRSSSQQQSSMSQLMMQQNQVMTVQAQQMPNIHMSQSQSMSMAGMSMPHNAHAGHGTGHTGHGAGHTGHAQAGTMHFPSFPGGADFNLDFLDSMPSSEASSLTAQELLNSLDNSFLNDIL</sequence>
<dbReference type="EMBL" id="CAKASE010000049">
    <property type="protein sequence ID" value="CAG9563590.1"/>
    <property type="molecule type" value="Genomic_DNA"/>
</dbReference>
<organism evidence="2 3">
    <name type="scientific">Danaus chrysippus</name>
    <name type="common">African queen</name>
    <dbReference type="NCBI Taxonomy" id="151541"/>
    <lineage>
        <taxon>Eukaryota</taxon>
        <taxon>Metazoa</taxon>
        <taxon>Ecdysozoa</taxon>
        <taxon>Arthropoda</taxon>
        <taxon>Hexapoda</taxon>
        <taxon>Insecta</taxon>
        <taxon>Pterygota</taxon>
        <taxon>Neoptera</taxon>
        <taxon>Endopterygota</taxon>
        <taxon>Lepidoptera</taxon>
        <taxon>Glossata</taxon>
        <taxon>Ditrysia</taxon>
        <taxon>Papilionoidea</taxon>
        <taxon>Nymphalidae</taxon>
        <taxon>Danainae</taxon>
        <taxon>Danaini</taxon>
        <taxon>Danaina</taxon>
        <taxon>Danaus</taxon>
        <taxon>Anosia</taxon>
    </lineage>
</organism>
<feature type="region of interest" description="Disordered" evidence="1">
    <location>
        <begin position="335"/>
        <end position="422"/>
    </location>
</feature>
<reference evidence="2" key="1">
    <citation type="submission" date="2021-09" db="EMBL/GenBank/DDBJ databases">
        <authorList>
            <person name="Martin H S."/>
        </authorList>
    </citation>
    <scope>NUCLEOTIDE SEQUENCE</scope>
</reference>
<dbReference type="OrthoDB" id="5982619at2759"/>
<comment type="caution">
    <text evidence="2">The sequence shown here is derived from an EMBL/GenBank/DDBJ whole genome shotgun (WGS) entry which is preliminary data.</text>
</comment>
<gene>
    <name evidence="2" type="ORF">DCHRY22_LOCUS4702</name>
</gene>
<evidence type="ECO:0000256" key="1">
    <source>
        <dbReference type="SAM" id="MobiDB-lite"/>
    </source>
</evidence>
<protein>
    <submittedName>
        <fullName evidence="2">(African queen) hypothetical protein</fullName>
    </submittedName>
</protein>
<feature type="compositionally biased region" description="Low complexity" evidence="1">
    <location>
        <begin position="594"/>
        <end position="603"/>
    </location>
</feature>
<feature type="compositionally biased region" description="Polar residues" evidence="1">
    <location>
        <begin position="348"/>
        <end position="363"/>
    </location>
</feature>
<feature type="region of interest" description="Disordered" evidence="1">
    <location>
        <begin position="521"/>
        <end position="543"/>
    </location>
</feature>
<feature type="compositionally biased region" description="Low complexity" evidence="1">
    <location>
        <begin position="399"/>
        <end position="417"/>
    </location>
</feature>
<feature type="compositionally biased region" description="Low complexity" evidence="1">
    <location>
        <begin position="374"/>
        <end position="385"/>
    </location>
</feature>
<feature type="compositionally biased region" description="Gly residues" evidence="1">
    <location>
        <begin position="582"/>
        <end position="593"/>
    </location>
</feature>